<dbReference type="EMBL" id="QGNW01001722">
    <property type="protein sequence ID" value="RVW32280.1"/>
    <property type="molecule type" value="Genomic_DNA"/>
</dbReference>
<evidence type="ECO:0000313" key="3">
    <source>
        <dbReference type="Proteomes" id="UP000288805"/>
    </source>
</evidence>
<sequence length="165" mass="18701">MHGSRKVTDWPETLEPAIPTPEPTENPDEWITCNHCSQRLISSQNVRGVVVQARDPSASYHVAEDVANIFHLDDVVHLGYKRIRAENQETDLTLARVYCCTCRLPAGWKVVRNECHSLVAVDFQFYLTCSSISHMQLQRSESHPIVHVDDFLLYVPPPPLPPSES</sequence>
<evidence type="ECO:0000313" key="2">
    <source>
        <dbReference type="EMBL" id="RVW32280.1"/>
    </source>
</evidence>
<gene>
    <name evidence="2" type="ORF">CK203_078977</name>
</gene>
<organism evidence="2 3">
    <name type="scientific">Vitis vinifera</name>
    <name type="common">Grape</name>
    <dbReference type="NCBI Taxonomy" id="29760"/>
    <lineage>
        <taxon>Eukaryota</taxon>
        <taxon>Viridiplantae</taxon>
        <taxon>Streptophyta</taxon>
        <taxon>Embryophyta</taxon>
        <taxon>Tracheophyta</taxon>
        <taxon>Spermatophyta</taxon>
        <taxon>Magnoliopsida</taxon>
        <taxon>eudicotyledons</taxon>
        <taxon>Gunneridae</taxon>
        <taxon>Pentapetalae</taxon>
        <taxon>rosids</taxon>
        <taxon>Vitales</taxon>
        <taxon>Vitaceae</taxon>
        <taxon>Viteae</taxon>
        <taxon>Vitis</taxon>
    </lineage>
</organism>
<feature type="region of interest" description="Disordered" evidence="1">
    <location>
        <begin position="1"/>
        <end position="26"/>
    </location>
</feature>
<accession>A0A438D9Z9</accession>
<reference evidence="2 3" key="1">
    <citation type="journal article" date="2018" name="PLoS Genet.">
        <title>Population sequencing reveals clonal diversity and ancestral inbreeding in the grapevine cultivar Chardonnay.</title>
        <authorList>
            <person name="Roach M.J."/>
            <person name="Johnson D.L."/>
            <person name="Bohlmann J."/>
            <person name="van Vuuren H.J."/>
            <person name="Jones S.J."/>
            <person name="Pretorius I.S."/>
            <person name="Schmidt S.A."/>
            <person name="Borneman A.R."/>
        </authorList>
    </citation>
    <scope>NUCLEOTIDE SEQUENCE [LARGE SCALE GENOMIC DNA]</scope>
    <source>
        <strain evidence="3">cv. Chardonnay</strain>
        <tissue evidence="2">Leaf</tissue>
    </source>
</reference>
<evidence type="ECO:0000256" key="1">
    <source>
        <dbReference type="SAM" id="MobiDB-lite"/>
    </source>
</evidence>
<dbReference type="Proteomes" id="UP000288805">
    <property type="component" value="Unassembled WGS sequence"/>
</dbReference>
<dbReference type="AlphaFoldDB" id="A0A438D9Z9"/>
<comment type="caution">
    <text evidence="2">The sequence shown here is derived from an EMBL/GenBank/DDBJ whole genome shotgun (WGS) entry which is preliminary data.</text>
</comment>
<proteinExistence type="predicted"/>
<evidence type="ECO:0008006" key="4">
    <source>
        <dbReference type="Google" id="ProtNLM"/>
    </source>
</evidence>
<protein>
    <recommendedName>
        <fullName evidence="4">Yippee domain-containing protein</fullName>
    </recommendedName>
</protein>
<name>A0A438D9Z9_VITVI</name>